<evidence type="ECO:0000313" key="7">
    <source>
        <dbReference type="Proteomes" id="UP000198701"/>
    </source>
</evidence>
<dbReference type="Gene3D" id="3.40.50.10490">
    <property type="entry name" value="Glucose-6-phosphate isomerase like protein, domain 1"/>
    <property type="match status" value="2"/>
</dbReference>
<feature type="domain" description="SIS" evidence="5">
    <location>
        <begin position="76"/>
        <end position="242"/>
    </location>
</feature>
<dbReference type="PANTHER" id="PTHR32502:SF3">
    <property type="entry name" value="D-GALACTOSAMINE-6-PHOSPHATE DEAMINASE AGAS-RELATED"/>
    <property type="match status" value="1"/>
</dbReference>
<dbReference type="STRING" id="386301.SAMN05216282_10164"/>
<name>A0A1G8X2M3_9MICO</name>
<dbReference type="Pfam" id="PF01380">
    <property type="entry name" value="SIS"/>
    <property type="match status" value="2"/>
</dbReference>
<reference evidence="6 7" key="1">
    <citation type="submission" date="2016-10" db="EMBL/GenBank/DDBJ databases">
        <authorList>
            <person name="de Groot N.N."/>
        </authorList>
    </citation>
    <scope>NUCLEOTIDE SEQUENCE [LARGE SCALE GENOMIC DNA]</scope>
    <source>
        <strain evidence="6 7">CGMCC 1.5382</strain>
    </source>
</reference>
<feature type="domain" description="SIS" evidence="5">
    <location>
        <begin position="243"/>
        <end position="391"/>
    </location>
</feature>
<evidence type="ECO:0000256" key="2">
    <source>
        <dbReference type="ARBA" id="ARBA00022737"/>
    </source>
</evidence>
<dbReference type="CDD" id="cd05008">
    <property type="entry name" value="SIS_GlmS_GlmD_1"/>
    <property type="match status" value="1"/>
</dbReference>
<keyword evidence="6" id="KW-0413">Isomerase</keyword>
<dbReference type="CDD" id="cd05010">
    <property type="entry name" value="SIS_AgaS_like"/>
    <property type="match status" value="1"/>
</dbReference>
<dbReference type="GO" id="GO:0016853">
    <property type="term" value="F:isomerase activity"/>
    <property type="evidence" value="ECO:0007669"/>
    <property type="project" value="UniProtKB-KW"/>
</dbReference>
<dbReference type="GO" id="GO:0016787">
    <property type="term" value="F:hydrolase activity"/>
    <property type="evidence" value="ECO:0007669"/>
    <property type="project" value="UniProtKB-KW"/>
</dbReference>
<evidence type="ECO:0000256" key="4">
    <source>
        <dbReference type="ARBA" id="ARBA00029292"/>
    </source>
</evidence>
<evidence type="ECO:0000313" key="6">
    <source>
        <dbReference type="EMBL" id="SDJ84773.1"/>
    </source>
</evidence>
<dbReference type="InterPro" id="IPR035466">
    <property type="entry name" value="GlmS/AgaS_SIS"/>
</dbReference>
<comment type="similarity">
    <text evidence="1">Belongs to the SIS family. AgaS subfamily.</text>
</comment>
<dbReference type="PROSITE" id="PS51464">
    <property type="entry name" value="SIS"/>
    <property type="match status" value="2"/>
</dbReference>
<protein>
    <submittedName>
        <fullName evidence="6">Galactosamine 6-phosphate isomerase AgaS</fullName>
    </submittedName>
</protein>
<evidence type="ECO:0000256" key="1">
    <source>
        <dbReference type="ARBA" id="ARBA00007748"/>
    </source>
</evidence>
<dbReference type="InterPro" id="IPR035464">
    <property type="entry name" value="SIS_AgaS"/>
</dbReference>
<organism evidence="6 7">
    <name type="scientific">Cryobacterium psychrotolerans</name>
    <dbReference type="NCBI Taxonomy" id="386301"/>
    <lineage>
        <taxon>Bacteria</taxon>
        <taxon>Bacillati</taxon>
        <taxon>Actinomycetota</taxon>
        <taxon>Actinomycetes</taxon>
        <taxon>Micrococcales</taxon>
        <taxon>Microbacteriaceae</taxon>
        <taxon>Cryobacterium</taxon>
    </lineage>
</organism>
<keyword evidence="7" id="KW-1185">Reference proteome</keyword>
<comment type="catalytic activity">
    <reaction evidence="4">
        <text>D-galactosamine 6-phosphate + H2O = D-tagatopyranose 1-phosphate + NH4(+)</text>
        <dbReference type="Rhea" id="RHEA:47680"/>
        <dbReference type="ChEBI" id="CHEBI:15377"/>
        <dbReference type="ChEBI" id="CHEBI:28938"/>
        <dbReference type="ChEBI" id="CHEBI:71674"/>
        <dbReference type="ChEBI" id="CHEBI:138150"/>
    </reaction>
</comment>
<dbReference type="AlphaFoldDB" id="A0A1G8X2M3"/>
<proteinExistence type="inferred from homology"/>
<evidence type="ECO:0000259" key="5">
    <source>
        <dbReference type="PROSITE" id="PS51464"/>
    </source>
</evidence>
<dbReference type="InterPro" id="IPR001347">
    <property type="entry name" value="SIS_dom"/>
</dbReference>
<keyword evidence="3" id="KW-0378">Hydrolase</keyword>
<dbReference type="InterPro" id="IPR046348">
    <property type="entry name" value="SIS_dom_sf"/>
</dbReference>
<dbReference type="InterPro" id="IPR050303">
    <property type="entry name" value="GatZ_KbaZ_carbometab"/>
</dbReference>
<dbReference type="GO" id="GO:0009401">
    <property type="term" value="P:phosphoenolpyruvate-dependent sugar phosphotransferase system"/>
    <property type="evidence" value="ECO:0007669"/>
    <property type="project" value="TreeGrafter"/>
</dbReference>
<dbReference type="Proteomes" id="UP000198701">
    <property type="component" value="Unassembled WGS sequence"/>
</dbReference>
<evidence type="ECO:0000256" key="3">
    <source>
        <dbReference type="ARBA" id="ARBA00022801"/>
    </source>
</evidence>
<dbReference type="GO" id="GO:0005886">
    <property type="term" value="C:plasma membrane"/>
    <property type="evidence" value="ECO:0007669"/>
    <property type="project" value="TreeGrafter"/>
</dbReference>
<dbReference type="GO" id="GO:1901135">
    <property type="term" value="P:carbohydrate derivative metabolic process"/>
    <property type="evidence" value="ECO:0007669"/>
    <property type="project" value="InterPro"/>
</dbReference>
<accession>A0A1G8X2M3</accession>
<dbReference type="SUPFAM" id="SSF53697">
    <property type="entry name" value="SIS domain"/>
    <property type="match status" value="1"/>
</dbReference>
<keyword evidence="2" id="KW-0677">Repeat</keyword>
<dbReference type="EMBL" id="FNFU01000001">
    <property type="protein sequence ID" value="SDJ84773.1"/>
    <property type="molecule type" value="Genomic_DNA"/>
</dbReference>
<dbReference type="GO" id="GO:0097367">
    <property type="term" value="F:carbohydrate derivative binding"/>
    <property type="evidence" value="ECO:0007669"/>
    <property type="project" value="InterPro"/>
</dbReference>
<dbReference type="PANTHER" id="PTHR32502">
    <property type="entry name" value="N-ACETYLGALACTOSAMINE PERMEASE II COMPONENT-RELATED"/>
    <property type="match status" value="1"/>
</dbReference>
<sequence length="423" mass="44648">MRIVCAHFSAKTLVILREARSMSQYLLMTSPLTSPGVLTPGPGSVATVREILQQPEVWGEAASAIAALRQDLDAFLAPLLARPDLRIVLTGAGTSAFVGQIAAPALSRLLDRRVDALATTDIVSNPRDALAEDLPTLLISFARSGNSPESIAATRLADECLTDVSHLVLTCDRVGGLYREHEGREKSMTVLMPERSNDEGFAMTSSFTSMLLSCLLILGGENDAAVSALAAAATQVIQSRQQAIRQLAAGGYDRIVYLGSGPLTGLARESALKLLELTAGRVVTYFDSALGFRHGPKAVLDDRTLVLVYVSSDPYTRQYDLDIIAELRSTQKPESVIAIASEPLPASLGESWVLEGLAGLNDAYLAVGYVVVAQILGLSFALELGTTADNPFPGGDVNRVVQGVTIHPLAPAAGETAGASARP</sequence>
<gene>
    <name evidence="6" type="ORF">SAMN05216282_10164</name>
</gene>